<feature type="chain" id="PRO_5038549319" evidence="2">
    <location>
        <begin position="24"/>
        <end position="703"/>
    </location>
</feature>
<feature type="signal peptide" evidence="2">
    <location>
        <begin position="1"/>
        <end position="23"/>
    </location>
</feature>
<keyword evidence="1" id="KW-0175">Coiled coil</keyword>
<keyword evidence="2" id="KW-0732">Signal</keyword>
<feature type="coiled-coil region" evidence="1">
    <location>
        <begin position="351"/>
        <end position="385"/>
    </location>
</feature>
<dbReference type="AlphaFoldDB" id="A0A9D4CA05"/>
<reference evidence="3" key="2">
    <citation type="submission" date="2020-11" db="EMBL/GenBank/DDBJ databases">
        <authorList>
            <person name="McCartney M.A."/>
            <person name="Auch B."/>
            <person name="Kono T."/>
            <person name="Mallez S."/>
            <person name="Becker A."/>
            <person name="Gohl D.M."/>
            <person name="Silverstein K.A.T."/>
            <person name="Koren S."/>
            <person name="Bechman K.B."/>
            <person name="Herman A."/>
            <person name="Abrahante J.E."/>
            <person name="Garbe J."/>
        </authorList>
    </citation>
    <scope>NUCLEOTIDE SEQUENCE</scope>
    <source>
        <strain evidence="3">Duluth1</strain>
        <tissue evidence="3">Whole animal</tissue>
    </source>
</reference>
<gene>
    <name evidence="3" type="ORF">DPMN_062713</name>
</gene>
<evidence type="ECO:0000313" key="3">
    <source>
        <dbReference type="EMBL" id="KAH3719829.1"/>
    </source>
</evidence>
<organism evidence="3 4">
    <name type="scientific">Dreissena polymorpha</name>
    <name type="common">Zebra mussel</name>
    <name type="synonym">Mytilus polymorpha</name>
    <dbReference type="NCBI Taxonomy" id="45954"/>
    <lineage>
        <taxon>Eukaryota</taxon>
        <taxon>Metazoa</taxon>
        <taxon>Spiralia</taxon>
        <taxon>Lophotrochozoa</taxon>
        <taxon>Mollusca</taxon>
        <taxon>Bivalvia</taxon>
        <taxon>Autobranchia</taxon>
        <taxon>Heteroconchia</taxon>
        <taxon>Euheterodonta</taxon>
        <taxon>Imparidentia</taxon>
        <taxon>Neoheterodontei</taxon>
        <taxon>Myida</taxon>
        <taxon>Dreissenoidea</taxon>
        <taxon>Dreissenidae</taxon>
        <taxon>Dreissena</taxon>
    </lineage>
</organism>
<name>A0A9D4CA05_DREPO</name>
<proteinExistence type="predicted"/>
<dbReference type="Proteomes" id="UP000828390">
    <property type="component" value="Unassembled WGS sequence"/>
</dbReference>
<evidence type="ECO:0000313" key="4">
    <source>
        <dbReference type="Proteomes" id="UP000828390"/>
    </source>
</evidence>
<evidence type="ECO:0000256" key="2">
    <source>
        <dbReference type="SAM" id="SignalP"/>
    </source>
</evidence>
<dbReference type="EMBL" id="JAIWYP010000013">
    <property type="protein sequence ID" value="KAH3719829.1"/>
    <property type="molecule type" value="Genomic_DNA"/>
</dbReference>
<accession>A0A9D4CA05</accession>
<evidence type="ECO:0000256" key="1">
    <source>
        <dbReference type="SAM" id="Coils"/>
    </source>
</evidence>
<keyword evidence="4" id="KW-1185">Reference proteome</keyword>
<reference evidence="3" key="1">
    <citation type="journal article" date="2019" name="bioRxiv">
        <title>The Genome of the Zebra Mussel, Dreissena polymorpha: A Resource for Invasive Species Research.</title>
        <authorList>
            <person name="McCartney M.A."/>
            <person name="Auch B."/>
            <person name="Kono T."/>
            <person name="Mallez S."/>
            <person name="Zhang Y."/>
            <person name="Obille A."/>
            <person name="Becker A."/>
            <person name="Abrahante J.E."/>
            <person name="Garbe J."/>
            <person name="Badalamenti J.P."/>
            <person name="Herman A."/>
            <person name="Mangelson H."/>
            <person name="Liachko I."/>
            <person name="Sullivan S."/>
            <person name="Sone E.D."/>
            <person name="Koren S."/>
            <person name="Silverstein K.A.T."/>
            <person name="Beckman K.B."/>
            <person name="Gohl D.M."/>
        </authorList>
    </citation>
    <scope>NUCLEOTIDE SEQUENCE</scope>
    <source>
        <strain evidence="3">Duluth1</strain>
        <tissue evidence="3">Whole animal</tissue>
    </source>
</reference>
<protein>
    <submittedName>
        <fullName evidence="3">Uncharacterized protein</fullName>
    </submittedName>
</protein>
<sequence>MDVIKVSIFAVGVLLCHVTIAHAQNITDDDTRDFEMAPDDLILVNVAAKARVVELLADEMARTEIVRALLVEYAQECVKNVSALERSCLDCMMERCDNRRHECNIKGPPLSEVINHSPSPILGLQFLSNGGRAVEEGMKKFTSKARTDILKDVPEALKQKGEAFILTEVDQSLNDLDDNINTERALQRIGLHVQKAADNVHELPKLGDKVSSIIVNNEDQAVNLAQVLANRLKESRPLLDSIGHNGARIMEKMPDVISEVGDKIVDFKAKVAGVFNRVVGTFQRVMDSPDTPVTNGNLMSPHINPSMMPQMSLFQQQQLMQNPNFPQGQGQFQVPLGQGQFQMSPQGQGQFQTANDQRQVMLAQLQQARQREQQLRAQFMQQQQQQQMTQNQMPAGAMVVQGQSPQVNIQPNFQQPMGVPLQGQPFGQSPEANAQMAFVQNQMQPQIKVQDNNIQQTQGFQHSHQNPGQIMLDITMPQMPAVGPIQMQASSGLRQKRKAAFSGFRGKRQADPDCKRLKDDPDTYCRTFESQCHNCTLEKRLRFQVCGEGVERARDEIKRIDQSVTSYLETYETQIASEKLVLKIEFKGLSKLKKTTSYFDPFITAKIGPSIFRYKSKRILNINDLRATGSQIGDELWEKMWENGVFAEAKEVHIVPDKVSILGQAQVKEVHSSHAHAQTHGSGGNRVTTSLMTVVFGTMIFLL</sequence>
<comment type="caution">
    <text evidence="3">The sequence shown here is derived from an EMBL/GenBank/DDBJ whole genome shotgun (WGS) entry which is preliminary data.</text>
</comment>